<comment type="similarity">
    <text evidence="1">Belongs to the universal stress protein A family.</text>
</comment>
<dbReference type="AlphaFoldDB" id="A0A8J7QBJ2"/>
<dbReference type="InterPro" id="IPR006015">
    <property type="entry name" value="Universal_stress_UspA"/>
</dbReference>
<feature type="region of interest" description="Disordered" evidence="2">
    <location>
        <begin position="167"/>
        <end position="186"/>
    </location>
</feature>
<dbReference type="SUPFAM" id="SSF52402">
    <property type="entry name" value="Adenine nucleotide alpha hydrolases-like"/>
    <property type="match status" value="1"/>
</dbReference>
<name>A0A8J7QBJ2_9BACT</name>
<protein>
    <submittedName>
        <fullName evidence="4">Universal stress protein</fullName>
    </submittedName>
</protein>
<evidence type="ECO:0000313" key="4">
    <source>
        <dbReference type="EMBL" id="MBO1317906.1"/>
    </source>
</evidence>
<dbReference type="InterPro" id="IPR006016">
    <property type="entry name" value="UspA"/>
</dbReference>
<feature type="domain" description="UspA" evidence="3">
    <location>
        <begin position="4"/>
        <end position="146"/>
    </location>
</feature>
<dbReference type="Pfam" id="PF00582">
    <property type="entry name" value="Usp"/>
    <property type="match status" value="1"/>
</dbReference>
<dbReference type="Proteomes" id="UP000664417">
    <property type="component" value="Unassembled WGS sequence"/>
</dbReference>
<dbReference type="EMBL" id="JAFREP010000004">
    <property type="protein sequence ID" value="MBO1317906.1"/>
    <property type="molecule type" value="Genomic_DNA"/>
</dbReference>
<evidence type="ECO:0000313" key="5">
    <source>
        <dbReference type="Proteomes" id="UP000664417"/>
    </source>
</evidence>
<sequence>MRHIQTVLLATDFSDASLAARDYAVQLQKRMHVEIVVAHVFDRTAFKVPVASHLLPLVDNWLVKHFGELKEKARFKLETFSESLENPDLILLEGNPGKALLDYVLERDVDLVIMGTHGRSGLNHYVMGRVSERVIKKSGCPVLLIKPEGTKRRGLDLKWLSRDRRMASTQPFPESGKEPVQKFGLG</sequence>
<dbReference type="PANTHER" id="PTHR46268">
    <property type="entry name" value="STRESS RESPONSE PROTEIN NHAX"/>
    <property type="match status" value="1"/>
</dbReference>
<evidence type="ECO:0000259" key="3">
    <source>
        <dbReference type="Pfam" id="PF00582"/>
    </source>
</evidence>
<reference evidence="4" key="1">
    <citation type="submission" date="2021-03" db="EMBL/GenBank/DDBJ databases">
        <authorList>
            <person name="Wang G."/>
        </authorList>
    </citation>
    <scope>NUCLEOTIDE SEQUENCE</scope>
    <source>
        <strain evidence="4">KCTC 12899</strain>
    </source>
</reference>
<gene>
    <name evidence="4" type="ORF">J3U88_05485</name>
</gene>
<dbReference type="InterPro" id="IPR014729">
    <property type="entry name" value="Rossmann-like_a/b/a_fold"/>
</dbReference>
<evidence type="ECO:0000256" key="2">
    <source>
        <dbReference type="SAM" id="MobiDB-lite"/>
    </source>
</evidence>
<evidence type="ECO:0000256" key="1">
    <source>
        <dbReference type="ARBA" id="ARBA00008791"/>
    </source>
</evidence>
<comment type="caution">
    <text evidence="4">The sequence shown here is derived from an EMBL/GenBank/DDBJ whole genome shotgun (WGS) entry which is preliminary data.</text>
</comment>
<dbReference type="CDD" id="cd00293">
    <property type="entry name" value="USP-like"/>
    <property type="match status" value="1"/>
</dbReference>
<accession>A0A8J7QBJ2</accession>
<organism evidence="4 5">
    <name type="scientific">Acanthopleuribacter pedis</name>
    <dbReference type="NCBI Taxonomy" id="442870"/>
    <lineage>
        <taxon>Bacteria</taxon>
        <taxon>Pseudomonadati</taxon>
        <taxon>Acidobacteriota</taxon>
        <taxon>Holophagae</taxon>
        <taxon>Acanthopleuribacterales</taxon>
        <taxon>Acanthopleuribacteraceae</taxon>
        <taxon>Acanthopleuribacter</taxon>
    </lineage>
</organism>
<dbReference type="PRINTS" id="PR01438">
    <property type="entry name" value="UNVRSLSTRESS"/>
</dbReference>
<dbReference type="Gene3D" id="3.40.50.620">
    <property type="entry name" value="HUPs"/>
    <property type="match status" value="1"/>
</dbReference>
<dbReference type="RefSeq" id="WP_207857410.1">
    <property type="nucleotide sequence ID" value="NZ_JAFREP010000004.1"/>
</dbReference>
<proteinExistence type="inferred from homology"/>
<dbReference type="PANTHER" id="PTHR46268:SF6">
    <property type="entry name" value="UNIVERSAL STRESS PROTEIN UP12"/>
    <property type="match status" value="1"/>
</dbReference>
<keyword evidence="5" id="KW-1185">Reference proteome</keyword>